<dbReference type="Pfam" id="PF02585">
    <property type="entry name" value="PIG-L"/>
    <property type="match status" value="1"/>
</dbReference>
<evidence type="ECO:0000313" key="2">
    <source>
        <dbReference type="Proteomes" id="UP000198432"/>
    </source>
</evidence>
<gene>
    <name evidence="1" type="ORF">SAMN06296052_101390</name>
</gene>
<sequence>MSLKINILSPHIDDAAYGLSLHIARFVSSKLPVTIINCFTVTKWTAVFVPGGVKEVSLLRAQEDMAFNKVFNSALNITNLALLDAPLRNGYVLQPGPFVENELTLVEEIKSYLVANVEGLLLCPLGIGNHIDHAICREAVLELYKKFDVLFYEDLPYAYRITPKEIELHVRKLEDKLDVKLMSQVDGLQNCTIDKEQVIRLYKSQMNDEICSEIISYMNLLTGERLWGEPRVMEQLGNALNC</sequence>
<dbReference type="AlphaFoldDB" id="A0A239BGG1"/>
<dbReference type="Gene3D" id="3.40.50.10320">
    <property type="entry name" value="LmbE-like"/>
    <property type="match status" value="1"/>
</dbReference>
<accession>A0A239BGG1</accession>
<proteinExistence type="predicted"/>
<dbReference type="Proteomes" id="UP000198432">
    <property type="component" value="Unassembled WGS sequence"/>
</dbReference>
<dbReference type="RefSeq" id="WP_089317453.1">
    <property type="nucleotide sequence ID" value="NZ_FZOQ01000001.1"/>
</dbReference>
<reference evidence="2" key="1">
    <citation type="submission" date="2017-06" db="EMBL/GenBank/DDBJ databases">
        <authorList>
            <person name="Varghese N."/>
            <person name="Submissions S."/>
        </authorList>
    </citation>
    <scope>NUCLEOTIDE SEQUENCE [LARGE SCALE GENOMIC DNA]</scope>
    <source>
        <strain evidence="2">NKM1</strain>
    </source>
</reference>
<dbReference type="OrthoDB" id="9790023at2"/>
<name>A0A239BGG1_9BACT</name>
<dbReference type="InterPro" id="IPR024078">
    <property type="entry name" value="LmbE-like_dom_sf"/>
</dbReference>
<protein>
    <submittedName>
        <fullName evidence="1">N-acetylglucosaminyl deacetylase, LmbE family</fullName>
    </submittedName>
</protein>
<dbReference type="SUPFAM" id="SSF102588">
    <property type="entry name" value="LmbE-like"/>
    <property type="match status" value="1"/>
</dbReference>
<organism evidence="1 2">
    <name type="scientific">Pontibacter ummariensis</name>
    <dbReference type="NCBI Taxonomy" id="1610492"/>
    <lineage>
        <taxon>Bacteria</taxon>
        <taxon>Pseudomonadati</taxon>
        <taxon>Bacteroidota</taxon>
        <taxon>Cytophagia</taxon>
        <taxon>Cytophagales</taxon>
        <taxon>Hymenobacteraceae</taxon>
        <taxon>Pontibacter</taxon>
    </lineage>
</organism>
<dbReference type="InterPro" id="IPR003737">
    <property type="entry name" value="GlcNAc_PI_deacetylase-related"/>
</dbReference>
<keyword evidence="2" id="KW-1185">Reference proteome</keyword>
<dbReference type="EMBL" id="FZOQ01000001">
    <property type="protein sequence ID" value="SNS07030.1"/>
    <property type="molecule type" value="Genomic_DNA"/>
</dbReference>
<evidence type="ECO:0000313" key="1">
    <source>
        <dbReference type="EMBL" id="SNS07030.1"/>
    </source>
</evidence>